<evidence type="ECO:0008006" key="4">
    <source>
        <dbReference type="Google" id="ProtNLM"/>
    </source>
</evidence>
<reference evidence="3" key="1">
    <citation type="journal article" date="2016" name="Nature">
        <title>Redefining the invertebrate RNA virosphere.</title>
        <authorList>
            <person name="Shi M."/>
            <person name="Lin X.D."/>
            <person name="Tian J.H."/>
            <person name="Chen L.J."/>
            <person name="Chen X."/>
            <person name="Li C.X."/>
            <person name="Qin X.C."/>
            <person name="Li J."/>
            <person name="Cao J.P."/>
            <person name="Eden J.S."/>
            <person name="Buchmann J."/>
            <person name="Wang W."/>
            <person name="Xu J."/>
            <person name="Holmes E.C."/>
            <person name="Zhang Y.Z."/>
        </authorList>
    </citation>
    <scope>NUCLEOTIDE SEQUENCE</scope>
    <source>
        <strain evidence="3">WZSLuoI133770</strain>
    </source>
</reference>
<organism evidence="3">
    <name type="scientific">Wenzhou levi-like virus 6</name>
    <dbReference type="NCBI Taxonomy" id="1923572"/>
    <lineage>
        <taxon>Viruses</taxon>
        <taxon>Riboviria</taxon>
    </lineage>
</organism>
<dbReference type="Pfam" id="PF03863">
    <property type="entry name" value="Phage_mat-A"/>
    <property type="match status" value="1"/>
</dbReference>
<dbReference type="GO" id="GO:0039666">
    <property type="term" value="P:virion attachment to host cell pilus"/>
    <property type="evidence" value="ECO:0007669"/>
    <property type="project" value="UniProtKB-KW"/>
</dbReference>
<evidence type="ECO:0000256" key="2">
    <source>
        <dbReference type="ARBA" id="ARBA00035110"/>
    </source>
</evidence>
<keyword evidence="1" id="KW-1160">Virus entry into host cell</keyword>
<dbReference type="EMBL" id="KX883620">
    <property type="protein sequence ID" value="APG77290.1"/>
    <property type="molecule type" value="Genomic_RNA"/>
</dbReference>
<name>A0A1L3KIR9_9VIRU</name>
<keyword evidence="1" id="KW-0946">Virion</keyword>
<comment type="similarity">
    <text evidence="2">Belongs to the Leviviricetes maturation protein family.</text>
</comment>
<keyword evidence="1" id="KW-1175">Viral attachment to host cell pilus</keyword>
<keyword evidence="1" id="KW-0945">Host-virus interaction</keyword>
<evidence type="ECO:0000313" key="3">
    <source>
        <dbReference type="EMBL" id="APG77290.1"/>
    </source>
</evidence>
<proteinExistence type="inferred from homology"/>
<keyword evidence="1" id="KW-1161">Viral attachment to host cell</keyword>
<protein>
    <recommendedName>
        <fullName evidence="4">Maturation protein</fullName>
    </recommendedName>
</protein>
<accession>A0A1L3KIR9</accession>
<evidence type="ECO:0000256" key="1">
    <source>
        <dbReference type="ARBA" id="ARBA00023104"/>
    </source>
</evidence>
<dbReference type="InterPro" id="IPR005563">
    <property type="entry name" value="A_protein"/>
</dbReference>
<sequence>MRVRTSGGIETVTLNQALAPAEHSTVSNFRVNAHKNATLNMLGVEIFVGDLCYGAPNYRFRSGSLGTIMNRINEVFDAVSAAYYSKLDFEGKEQTFVVLDKSQVTRDVVTKGFAALRRKGAIINNPMSSQRVEASSTIVGGTEGSTWTPLPTQRVDGTFPGRGRYQLSVTVQWHAKLSVPAEYGVGLTEGAWKQMLLAFGNNEPMPDYQSAVNDAFANQDSADVELLVAAAEAKSTLDSFAVMGLRIAKIQRSIRRGKFHKLAPKTWKRYLRDKKVNPVSISDYFLDAWMEVRYAWRPLIADANGALKFFNGSNSLAKRMTFRGSSFDEGSSNGSFFFEDNGYHYQVEYNSHYTHHVRAGVIGHARFDLNKSHKLGLFNVATAAWDLVPYSFVADWFVNTSGVLHSLNPNPIYESLASWATRRVEHTVLADVTVTPPSGTAKKLSVSVLLTRKDRIPNVGRSYITFDLNLNRYKLVDSVAMLRRWM</sequence>